<dbReference type="EMBL" id="JYJG01000402">
    <property type="protein sequence ID" value="KJK40104.1"/>
    <property type="molecule type" value="Genomic_DNA"/>
</dbReference>
<reference evidence="2 3" key="1">
    <citation type="submission" date="2015-02" db="EMBL/GenBank/DDBJ databases">
        <authorList>
            <person name="Ju K.-S."/>
            <person name="Doroghazi J.R."/>
            <person name="Metcalf W."/>
        </authorList>
    </citation>
    <scope>NUCLEOTIDE SEQUENCE [LARGE SCALE GENOMIC DNA]</scope>
    <source>
        <strain evidence="2 3">NRRL B-16140</strain>
    </source>
</reference>
<dbReference type="Gene3D" id="3.30.565.10">
    <property type="entry name" value="Histidine kinase-like ATPase, C-terminal domain"/>
    <property type="match status" value="1"/>
</dbReference>
<feature type="compositionally biased region" description="Basic and acidic residues" evidence="1">
    <location>
        <begin position="1"/>
        <end position="11"/>
    </location>
</feature>
<dbReference type="Proteomes" id="UP000033393">
    <property type="component" value="Unassembled WGS sequence"/>
</dbReference>
<evidence type="ECO:0000313" key="2">
    <source>
        <dbReference type="EMBL" id="KJK40104.1"/>
    </source>
</evidence>
<feature type="region of interest" description="Disordered" evidence="1">
    <location>
        <begin position="1"/>
        <end position="30"/>
    </location>
</feature>
<dbReference type="InterPro" id="IPR036890">
    <property type="entry name" value="HATPase_C_sf"/>
</dbReference>
<evidence type="ECO:0000313" key="3">
    <source>
        <dbReference type="Proteomes" id="UP000033393"/>
    </source>
</evidence>
<organism evidence="2 3">
    <name type="scientific">Lentzea aerocolonigenes</name>
    <name type="common">Lechevalieria aerocolonigenes</name>
    <name type="synonym">Saccharothrix aerocolonigenes</name>
    <dbReference type="NCBI Taxonomy" id="68170"/>
    <lineage>
        <taxon>Bacteria</taxon>
        <taxon>Bacillati</taxon>
        <taxon>Actinomycetota</taxon>
        <taxon>Actinomycetes</taxon>
        <taxon>Pseudonocardiales</taxon>
        <taxon>Pseudonocardiaceae</taxon>
        <taxon>Lentzea</taxon>
    </lineage>
</organism>
<keyword evidence="3" id="KW-1185">Reference proteome</keyword>
<dbReference type="PATRIC" id="fig|68170.10.peg.827"/>
<evidence type="ECO:0000256" key="1">
    <source>
        <dbReference type="SAM" id="MobiDB-lite"/>
    </source>
</evidence>
<accession>A0A0F0GK48</accession>
<protein>
    <recommendedName>
        <fullName evidence="4">Histidine kinase/HSP90-like ATPase domain-containing protein</fullName>
    </recommendedName>
</protein>
<proteinExistence type="predicted"/>
<sequence>MGKSDVDRGTEVDDVSSRTLPALGSSSAGSFRGRGLVLVEQVARRWGVLTAANRKTVCAEFSLDAAGHSA</sequence>
<gene>
    <name evidence="2" type="ORF">UK23_40540</name>
</gene>
<name>A0A0F0GK48_LENAE</name>
<evidence type="ECO:0008006" key="4">
    <source>
        <dbReference type="Google" id="ProtNLM"/>
    </source>
</evidence>
<dbReference type="AlphaFoldDB" id="A0A0F0GK48"/>
<comment type="caution">
    <text evidence="2">The sequence shown here is derived from an EMBL/GenBank/DDBJ whole genome shotgun (WGS) entry which is preliminary data.</text>
</comment>